<feature type="region of interest" description="Disordered" evidence="7">
    <location>
        <begin position="554"/>
        <end position="574"/>
    </location>
</feature>
<keyword evidence="10" id="KW-1185">Reference proteome</keyword>
<evidence type="ECO:0000256" key="1">
    <source>
        <dbReference type="ARBA" id="ARBA00004127"/>
    </source>
</evidence>
<feature type="transmembrane region" description="Helical" evidence="8">
    <location>
        <begin position="374"/>
        <end position="394"/>
    </location>
</feature>
<feature type="transmembrane region" description="Helical" evidence="8">
    <location>
        <begin position="506"/>
        <end position="526"/>
    </location>
</feature>
<feature type="transmembrane region" description="Helical" evidence="8">
    <location>
        <begin position="414"/>
        <end position="438"/>
    </location>
</feature>
<evidence type="ECO:0008006" key="11">
    <source>
        <dbReference type="Google" id="ProtNLM"/>
    </source>
</evidence>
<evidence type="ECO:0000313" key="9">
    <source>
        <dbReference type="EMBL" id="CAK9196359.1"/>
    </source>
</evidence>
<dbReference type="InterPro" id="IPR045018">
    <property type="entry name" value="Azg-like"/>
</dbReference>
<feature type="region of interest" description="Disordered" evidence="7">
    <location>
        <begin position="1338"/>
        <end position="1360"/>
    </location>
</feature>
<feature type="transmembrane region" description="Helical" evidence="8">
    <location>
        <begin position="291"/>
        <end position="307"/>
    </location>
</feature>
<keyword evidence="3" id="KW-0813">Transport</keyword>
<keyword evidence="6 8" id="KW-0472">Membrane</keyword>
<feature type="transmembrane region" description="Helical" evidence="8">
    <location>
        <begin position="179"/>
        <end position="198"/>
    </location>
</feature>
<comment type="similarity">
    <text evidence="2">Belongs to the nucleobase:cation symporter-2 (NCS2) (TC 2.A.40) family. Azg-like subfamily.</text>
</comment>
<evidence type="ECO:0000256" key="5">
    <source>
        <dbReference type="ARBA" id="ARBA00022989"/>
    </source>
</evidence>
<dbReference type="EMBL" id="OZ019903">
    <property type="protein sequence ID" value="CAK9196359.1"/>
    <property type="molecule type" value="Genomic_DNA"/>
</dbReference>
<evidence type="ECO:0000256" key="3">
    <source>
        <dbReference type="ARBA" id="ARBA00022448"/>
    </source>
</evidence>
<dbReference type="Pfam" id="PF00860">
    <property type="entry name" value="Xan_ur_permease"/>
    <property type="match status" value="2"/>
</dbReference>
<evidence type="ECO:0000313" key="10">
    <source>
        <dbReference type="Proteomes" id="UP001497512"/>
    </source>
</evidence>
<reference evidence="9" key="1">
    <citation type="submission" date="2024-02" db="EMBL/GenBank/DDBJ databases">
        <authorList>
            <consortium name="ELIXIR-Norway"/>
            <consortium name="Elixir Norway"/>
        </authorList>
    </citation>
    <scope>NUCLEOTIDE SEQUENCE</scope>
</reference>
<dbReference type="Proteomes" id="UP001497512">
    <property type="component" value="Chromosome 11"/>
</dbReference>
<accession>A0ABP0THP4</accession>
<protein>
    <recommendedName>
        <fullName evidence="11">Xanthine/uracil/vitamin C permease</fullName>
    </recommendedName>
</protein>
<feature type="transmembrane region" description="Helical" evidence="8">
    <location>
        <begin position="477"/>
        <end position="494"/>
    </location>
</feature>
<sequence length="1360" mass="145174">MASLVRKAGKGWSKGLESLNHAVGVSVVGKYFKVEDRNSRFTQELRAGTATFLTMAYILAVNASILTDSGGPCSVSDCTPVCSNGAIDPSVCTASGFSLVQPGPECKFPPVNAGYNACLSVVKKDLIIATASSALIACFIMGMFANLPLALAPGMGTNAYFAYTVVGYHGSGNVPYKSALGAVFVEGLIFMAISGLGFRTKIAKAIPKPVRLSTSAGIGLFLAFIGLQSSEGVGLVAFDGSTLTTLGGCPAEYRVSVAPVIFSANGTTELMPGGTTSAAIMCMGHQMRDPTFWLAIVGFLIIVYAMIRNVKGSIVFGIIFVTAISWFRNTKVTYFPHTAAGDAAFDYFKKVVDVHKIQKTAGVLSFSQFGKGRLWEALITFLYIDILDTTGTLFSMAKFAGFVDAEGNFPGQYFAFMSDATSIVVGSLLGSSPVTTFIESSTGIREGGRTGLTALTVSFYFFLSLFFTPLLASIPPWAVGPPLFLVGVMMMKSVMEINWEDLREAVPAFVTIVLMPLTYSIAYGLIGGIGTYILLHLWDWIYLGYERLRFGPAKKPHPAGSESPPEPQKLDTHVPTSCCSSAMGRAGSTSVVDVRNTVPASRTGQSQDVFFPHRQEEGLGHRDEGTSWQMQALEFQAIGACRTDERLKPLLRWNVSCCGADGRLLAHLGQHFKARELAMLARCLCAPLVSIRVGKVSQQGPLLCPTTTRGYLSLRMLLSSDMQLTFVTDAGITERIPVMSSGLETSGVTLEHLPADLSGRSFVLKSPGHKLFFFWQSEISKAVGDEMVCKMKDLLKRKPSLSQLTGIYETRLDTFASYLRSALVATSESTSATGQLPVTVAVPVSSSKTTGLSQVLLPPALTSNPPVYYQPPAHFNSFKTLLPQFVGTQLPAIATSSSWTQEIPALTSNGLEVCCSTRGSSTSSPQFLEPAREIQHLCTNLPSWSGVSSLSSPLSSDSQRLVSRNALGGTVNALWSTRTSFFQEKTQVHSTGLSLPLQPTLPSSEHENLEWHPERTMTMTHSLLGLPFPSLPETLYPFPSMVGVPASNSFLPPPLTQVPISTSLFSPYYCPCPLGTTTLQYTNAPPFLPAKIGDVGFVPTASPFFTVRPPPALVPSSALGMHGNCLVQLSEAAAVSAASGVPSLLPEYLPLLNADSHVLEDKASLRPEDSTSWEALVSAALGSLPVEPVLSQCFITSVADSKATMARQHVSKELDGSKVYCDPTGTPLQDIGSGAYEKGSVGSSLENAMHLNLPSQQSRPVLGIVPTLVNRTSVSHVFSFCPDLLTKASGLAQGGLTLVNNASELVGSRSSTTTISRGVQSSQAISCDPTHAILCAPEPKSMADSTSLHKHRSNHEDKPK</sequence>
<dbReference type="PANTHER" id="PTHR43337:SF1">
    <property type="entry name" value="XANTHINE_URACIL PERMEASE C887.17-RELATED"/>
    <property type="match status" value="1"/>
</dbReference>
<gene>
    <name evidence="9" type="ORF">CSSPTR1EN2_LOCUS3434</name>
</gene>
<name>A0ABP0THP4_9BRYO</name>
<feature type="transmembrane region" description="Helical" evidence="8">
    <location>
        <begin position="450"/>
        <end position="471"/>
    </location>
</feature>
<keyword evidence="4 8" id="KW-0812">Transmembrane</keyword>
<dbReference type="InterPro" id="IPR006043">
    <property type="entry name" value="NCS2"/>
</dbReference>
<proteinExistence type="inferred from homology"/>
<evidence type="ECO:0000256" key="2">
    <source>
        <dbReference type="ARBA" id="ARBA00005697"/>
    </source>
</evidence>
<dbReference type="PANTHER" id="PTHR43337">
    <property type="entry name" value="XANTHINE/URACIL PERMEASE C887.17-RELATED"/>
    <property type="match status" value="1"/>
</dbReference>
<keyword evidence="5 8" id="KW-1133">Transmembrane helix</keyword>
<organism evidence="9 10">
    <name type="scientific">Sphagnum troendelagicum</name>
    <dbReference type="NCBI Taxonomy" id="128251"/>
    <lineage>
        <taxon>Eukaryota</taxon>
        <taxon>Viridiplantae</taxon>
        <taxon>Streptophyta</taxon>
        <taxon>Embryophyta</taxon>
        <taxon>Bryophyta</taxon>
        <taxon>Sphagnophytina</taxon>
        <taxon>Sphagnopsida</taxon>
        <taxon>Sphagnales</taxon>
        <taxon>Sphagnaceae</taxon>
        <taxon>Sphagnum</taxon>
    </lineage>
</organism>
<evidence type="ECO:0000256" key="4">
    <source>
        <dbReference type="ARBA" id="ARBA00022692"/>
    </source>
</evidence>
<evidence type="ECO:0000256" key="6">
    <source>
        <dbReference type="ARBA" id="ARBA00023136"/>
    </source>
</evidence>
<feature type="transmembrane region" description="Helical" evidence="8">
    <location>
        <begin position="126"/>
        <end position="145"/>
    </location>
</feature>
<comment type="subcellular location">
    <subcellularLocation>
        <location evidence="1">Endomembrane system</location>
        <topology evidence="1">Multi-pass membrane protein</topology>
    </subcellularLocation>
</comment>
<evidence type="ECO:0000256" key="8">
    <source>
        <dbReference type="SAM" id="Phobius"/>
    </source>
</evidence>
<evidence type="ECO:0000256" key="7">
    <source>
        <dbReference type="SAM" id="MobiDB-lite"/>
    </source>
</evidence>